<dbReference type="InterPro" id="IPR056089">
    <property type="entry name" value="DUF7672"/>
</dbReference>
<gene>
    <name evidence="2" type="ORF">FJ651_00510</name>
</gene>
<comment type="caution">
    <text evidence="2">The sequence shown here is derived from an EMBL/GenBank/DDBJ whole genome shotgun (WGS) entry which is preliminary data.</text>
</comment>
<dbReference type="AlphaFoldDB" id="A0A506PNG5"/>
<keyword evidence="3" id="KW-1185">Reference proteome</keyword>
<evidence type="ECO:0000313" key="2">
    <source>
        <dbReference type="EMBL" id="TPV35436.1"/>
    </source>
</evidence>
<name>A0A506PNG5_9FLAO</name>
<accession>A0A506PNG5</accession>
<evidence type="ECO:0000256" key="1">
    <source>
        <dbReference type="SAM" id="Phobius"/>
    </source>
</evidence>
<proteinExistence type="predicted"/>
<dbReference type="EMBL" id="VHIQ01000001">
    <property type="protein sequence ID" value="TPV35436.1"/>
    <property type="molecule type" value="Genomic_DNA"/>
</dbReference>
<reference evidence="2 3" key="1">
    <citation type="submission" date="2019-06" db="EMBL/GenBank/DDBJ databases">
        <title>Flavobacteriaceae Paucihalobacterium erythroidium CWB-1, complete genome.</title>
        <authorList>
            <person name="Wu S."/>
        </authorList>
    </citation>
    <scope>NUCLEOTIDE SEQUENCE [LARGE SCALE GENOMIC DNA]</scope>
    <source>
        <strain evidence="2 3">CWB-1</strain>
    </source>
</reference>
<protein>
    <submittedName>
        <fullName evidence="2">Uncharacterized protein</fullName>
    </submittedName>
</protein>
<sequence>MIKLYFIGLGILVTAIIANAIVVKIGIKSWYYFINLLAEHQMTAFSKIGILDYIWLFIGYPLVLALGYLAGSKLYHLIFN</sequence>
<evidence type="ECO:0000313" key="3">
    <source>
        <dbReference type="Proteomes" id="UP000317332"/>
    </source>
</evidence>
<feature type="transmembrane region" description="Helical" evidence="1">
    <location>
        <begin position="6"/>
        <end position="27"/>
    </location>
</feature>
<keyword evidence="1" id="KW-1133">Transmembrane helix</keyword>
<dbReference type="RefSeq" id="WP_140988445.1">
    <property type="nucleotide sequence ID" value="NZ_VHIQ01000001.1"/>
</dbReference>
<dbReference type="Pfam" id="PF24717">
    <property type="entry name" value="DUF7672"/>
    <property type="match status" value="1"/>
</dbReference>
<keyword evidence="1" id="KW-0472">Membrane</keyword>
<dbReference type="OrthoDB" id="1454609at2"/>
<dbReference type="Proteomes" id="UP000317332">
    <property type="component" value="Unassembled WGS sequence"/>
</dbReference>
<feature type="transmembrane region" description="Helical" evidence="1">
    <location>
        <begin position="48"/>
        <end position="70"/>
    </location>
</feature>
<organism evidence="2 3">
    <name type="scientific">Paucihalobacter ruber</name>
    <dbReference type="NCBI Taxonomy" id="2567861"/>
    <lineage>
        <taxon>Bacteria</taxon>
        <taxon>Pseudomonadati</taxon>
        <taxon>Bacteroidota</taxon>
        <taxon>Flavobacteriia</taxon>
        <taxon>Flavobacteriales</taxon>
        <taxon>Flavobacteriaceae</taxon>
        <taxon>Paucihalobacter</taxon>
    </lineage>
</organism>
<keyword evidence="1" id="KW-0812">Transmembrane</keyword>